<dbReference type="InterPro" id="IPR036291">
    <property type="entry name" value="NAD(P)-bd_dom_sf"/>
</dbReference>
<evidence type="ECO:0000256" key="7">
    <source>
        <dbReference type="ARBA" id="ARBA00022857"/>
    </source>
</evidence>
<keyword evidence="8 12" id="KW-0560">Oxidoreductase</keyword>
<evidence type="ECO:0000256" key="16">
    <source>
        <dbReference type="RuleBase" id="RU000485"/>
    </source>
</evidence>
<dbReference type="Gene3D" id="1.10.1040.10">
    <property type="entry name" value="N-(1-d-carboxylethyl)-l-norvaline Dehydrogenase, domain 2"/>
    <property type="match status" value="1"/>
</dbReference>
<dbReference type="UniPathway" id="UPA00115">
    <property type="reaction ID" value="UER00410"/>
</dbReference>
<dbReference type="GO" id="GO:0019521">
    <property type="term" value="P:D-gluconate metabolic process"/>
    <property type="evidence" value="ECO:0007669"/>
    <property type="project" value="UniProtKB-KW"/>
</dbReference>
<feature type="binding site" evidence="15">
    <location>
        <position position="108"/>
    </location>
    <ligand>
        <name>NADP(+)</name>
        <dbReference type="ChEBI" id="CHEBI:58349"/>
    </ligand>
</feature>
<feature type="binding site" description="in other chain" evidence="14">
    <location>
        <position position="267"/>
    </location>
    <ligand>
        <name>substrate</name>
        <note>ligand shared between dimeric partners</note>
    </ligand>
</feature>
<feature type="binding site" description="in other chain" evidence="14">
    <location>
        <position position="108"/>
    </location>
    <ligand>
        <name>substrate</name>
        <note>ligand shared between dimeric partners</note>
    </ligand>
</feature>
<accession>A0A1A6C8R3</accession>
<evidence type="ECO:0000313" key="19">
    <source>
        <dbReference type="Proteomes" id="UP000029273"/>
    </source>
</evidence>
<dbReference type="RefSeq" id="WP_038086648.1">
    <property type="nucleotide sequence ID" value="NZ_JQSG02000001.1"/>
</dbReference>
<dbReference type="InterPro" id="IPR006115">
    <property type="entry name" value="6PGDH_NADP-bd"/>
</dbReference>
<evidence type="ECO:0000256" key="3">
    <source>
        <dbReference type="ARBA" id="ARBA00008419"/>
    </source>
</evidence>
<dbReference type="PIRSF" id="PIRSF000109">
    <property type="entry name" value="6PGD"/>
    <property type="match status" value="1"/>
</dbReference>
<dbReference type="GO" id="GO:0050661">
    <property type="term" value="F:NADP binding"/>
    <property type="evidence" value="ECO:0007669"/>
    <property type="project" value="InterPro"/>
</dbReference>
<comment type="similarity">
    <text evidence="3 12 16">Belongs to the 6-phosphogluconate dehydrogenase family.</text>
</comment>
<evidence type="ECO:0000256" key="5">
    <source>
        <dbReference type="ARBA" id="ARBA00013011"/>
    </source>
</evidence>
<keyword evidence="19" id="KW-1185">Reference proteome</keyword>
<evidence type="ECO:0000256" key="9">
    <source>
        <dbReference type="ARBA" id="ARBA00023064"/>
    </source>
</evidence>
<gene>
    <name evidence="18" type="ORF">Thpro_020662</name>
</gene>
<dbReference type="PROSITE" id="PS00461">
    <property type="entry name" value="6PGD"/>
    <property type="match status" value="1"/>
</dbReference>
<name>A0A1A6C8R3_9GAMM</name>
<evidence type="ECO:0000256" key="12">
    <source>
        <dbReference type="PIRNR" id="PIRNR000109"/>
    </source>
</evidence>
<comment type="subunit">
    <text evidence="4 12">Homodimer.</text>
</comment>
<feature type="binding site" description="in other chain" evidence="14">
    <location>
        <position position="197"/>
    </location>
    <ligand>
        <name>substrate</name>
        <note>ligand shared between dimeric partners</note>
    </ligand>
</feature>
<dbReference type="NCBIfam" id="NF006765">
    <property type="entry name" value="PRK09287.1"/>
    <property type="match status" value="1"/>
</dbReference>
<keyword evidence="7 12" id="KW-0521">NADP</keyword>
<dbReference type="AlphaFoldDB" id="A0A1A6C8R3"/>
<evidence type="ECO:0000313" key="18">
    <source>
        <dbReference type="EMBL" id="OBS10946.1"/>
    </source>
</evidence>
<evidence type="ECO:0000256" key="6">
    <source>
        <dbReference type="ARBA" id="ARBA00018193"/>
    </source>
</evidence>
<comment type="function">
    <text evidence="1 12">Catalyzes the oxidative decarboxylation of 6-phosphogluconate to ribulose 5-phosphate and CO(2), with concomitant reduction of NADP to NADPH.</text>
</comment>
<evidence type="ECO:0000256" key="8">
    <source>
        <dbReference type="ARBA" id="ARBA00023002"/>
    </source>
</evidence>
<feature type="active site" description="Proton donor" evidence="13">
    <location>
        <position position="196"/>
    </location>
</feature>
<reference evidence="18 19" key="1">
    <citation type="journal article" date="2014" name="Genome Announc.">
        <title>Draft Genome Sequence of the Iron-Oxidizing, Acidophilic, and Halotolerant 'Thiobacillus prosperus' Type Strain DSM 5130.</title>
        <authorList>
            <person name="Ossandon F.J."/>
            <person name="Cardenas J.P."/>
            <person name="Corbett M."/>
            <person name="Quatrini R."/>
            <person name="Holmes D.S."/>
            <person name="Watkin E."/>
        </authorList>
    </citation>
    <scope>NUCLEOTIDE SEQUENCE [LARGE SCALE GENOMIC DNA]</scope>
    <source>
        <strain evidence="18 19">DSM 5130</strain>
    </source>
</reference>
<dbReference type="PANTHER" id="PTHR11811">
    <property type="entry name" value="6-PHOSPHOGLUCONATE DEHYDROGENASE"/>
    <property type="match status" value="1"/>
</dbReference>
<feature type="binding site" description="in other chain" evidence="14">
    <location>
        <begin position="134"/>
        <end position="136"/>
    </location>
    <ligand>
        <name>substrate</name>
        <note>ligand shared between dimeric partners</note>
    </ligand>
</feature>
<dbReference type="SUPFAM" id="SSF48179">
    <property type="entry name" value="6-phosphogluconate dehydrogenase C-terminal domain-like"/>
    <property type="match status" value="1"/>
</dbReference>
<comment type="pathway">
    <text evidence="2 12 16">Carbohydrate degradation; pentose phosphate pathway; D-ribulose 5-phosphate from D-glucose 6-phosphate (oxidative stage): step 3/3.</text>
</comment>
<dbReference type="InterPro" id="IPR006184">
    <property type="entry name" value="6PGdom_BS"/>
</dbReference>
<dbReference type="EMBL" id="JQSG02000001">
    <property type="protein sequence ID" value="OBS10946.1"/>
    <property type="molecule type" value="Genomic_DNA"/>
</dbReference>
<feature type="active site" description="Proton acceptor" evidence="13">
    <location>
        <position position="189"/>
    </location>
</feature>
<dbReference type="SMART" id="SM01350">
    <property type="entry name" value="6PGD"/>
    <property type="match status" value="1"/>
</dbReference>
<comment type="caution">
    <text evidence="18">The sequence shown here is derived from an EMBL/GenBank/DDBJ whole genome shotgun (WGS) entry which is preliminary data.</text>
</comment>
<keyword evidence="10 12" id="KW-0570">Pentose shunt</keyword>
<evidence type="ECO:0000256" key="2">
    <source>
        <dbReference type="ARBA" id="ARBA00004874"/>
    </source>
</evidence>
<dbReference type="SUPFAM" id="SSF51735">
    <property type="entry name" value="NAD(P)-binding Rossmann-fold domains"/>
    <property type="match status" value="1"/>
</dbReference>
<evidence type="ECO:0000256" key="4">
    <source>
        <dbReference type="ARBA" id="ARBA00011738"/>
    </source>
</evidence>
<comment type="catalytic activity">
    <reaction evidence="11 12 16">
        <text>6-phospho-D-gluconate + NADP(+) = D-ribulose 5-phosphate + CO2 + NADPH</text>
        <dbReference type="Rhea" id="RHEA:10116"/>
        <dbReference type="ChEBI" id="CHEBI:16526"/>
        <dbReference type="ChEBI" id="CHEBI:57783"/>
        <dbReference type="ChEBI" id="CHEBI:58121"/>
        <dbReference type="ChEBI" id="CHEBI:58349"/>
        <dbReference type="ChEBI" id="CHEBI:58759"/>
        <dbReference type="EC" id="1.1.1.44"/>
    </reaction>
</comment>
<keyword evidence="9 16" id="KW-0311">Gluconate utilization</keyword>
<dbReference type="GO" id="GO:0004616">
    <property type="term" value="F:phosphogluconate dehydrogenase (decarboxylating) activity"/>
    <property type="evidence" value="ECO:0007669"/>
    <property type="project" value="UniProtKB-EC"/>
</dbReference>
<dbReference type="InterPro" id="IPR008927">
    <property type="entry name" value="6-PGluconate_DH-like_C_sf"/>
</dbReference>
<feature type="binding site" evidence="15">
    <location>
        <begin position="12"/>
        <end position="17"/>
    </location>
    <ligand>
        <name>NADP(+)</name>
        <dbReference type="ChEBI" id="CHEBI:58349"/>
    </ligand>
</feature>
<feature type="domain" description="6-phosphogluconate dehydrogenase C-terminal" evidence="17">
    <location>
        <begin position="185"/>
        <end position="471"/>
    </location>
</feature>
<dbReference type="InterPro" id="IPR006114">
    <property type="entry name" value="6PGDH_C"/>
</dbReference>
<dbReference type="FunFam" id="1.20.5.320:FF:000001">
    <property type="entry name" value="6-phosphogluconate dehydrogenase, decarboxylating"/>
    <property type="match status" value="1"/>
</dbReference>
<feature type="binding site" evidence="14">
    <location>
        <position position="449"/>
    </location>
    <ligand>
        <name>substrate</name>
        <note>ligand shared between dimeric partners</note>
    </ligand>
</feature>
<evidence type="ECO:0000256" key="13">
    <source>
        <dbReference type="PIRSR" id="PIRSR000109-1"/>
    </source>
</evidence>
<dbReference type="Pfam" id="PF00393">
    <property type="entry name" value="6PGD"/>
    <property type="match status" value="1"/>
</dbReference>
<feature type="binding site" evidence="15">
    <location>
        <begin position="35"/>
        <end position="37"/>
    </location>
    <ligand>
        <name>NADP(+)</name>
        <dbReference type="ChEBI" id="CHEBI:58349"/>
    </ligand>
</feature>
<evidence type="ECO:0000256" key="10">
    <source>
        <dbReference type="ARBA" id="ARBA00023126"/>
    </source>
</evidence>
<dbReference type="Pfam" id="PF03446">
    <property type="entry name" value="NAD_binding_2"/>
    <property type="match status" value="1"/>
</dbReference>
<feature type="binding site" description="in other chain" evidence="14">
    <location>
        <position position="294"/>
    </location>
    <ligand>
        <name>substrate</name>
        <note>ligand shared between dimeric partners</note>
    </ligand>
</feature>
<evidence type="ECO:0000256" key="11">
    <source>
        <dbReference type="ARBA" id="ARBA00048640"/>
    </source>
</evidence>
<dbReference type="InterPro" id="IPR013328">
    <property type="entry name" value="6PGD_dom2"/>
</dbReference>
<dbReference type="FunFam" id="1.10.1040.10:FF:000032">
    <property type="entry name" value="6-phosphogluconate dehydrogenase, decarboxylating"/>
    <property type="match status" value="1"/>
</dbReference>
<dbReference type="NCBIfam" id="TIGR00873">
    <property type="entry name" value="gnd"/>
    <property type="match status" value="1"/>
</dbReference>
<dbReference type="InterPro" id="IPR006113">
    <property type="entry name" value="6PGDH_Gnd/GntZ"/>
</dbReference>
<dbReference type="OrthoDB" id="9804542at2"/>
<sequence>MATSPFDIGVVGLGVMGANIALNLASHGTRVAGYNHTSEKAEAFSRRATNELGSSGVAIGSSDLPAFIRSLGTPRILLLMVPAAAVDEVLDELGAYLQPGDIVIDGGNSHYPDTERRLKQLAAQGLHFIGMGISGGESGARHGPSMMPGGEEAAWRHLRPLLEPAAAIATDGKPCVAWMGSGGAGHFVKMVHNGIEYAIMQLIAEVYDLLHRGGGLDNAHLHHLFASWREGPLASYLVEITADILIQPDDLGTGALLDRIRDQAGQKGTGRWTSEAAFDLGVPTPSIDAAVSARGLSGYYAERQHASRHLSGPLSTSPDSLQARLAGALEAGMLLAYAQGLHLISAANATYGYGTSQATVAHIWRGGCIIRAGMLETLAEAYVRNGHSANPIFEPGIAQRLGTLESDLRAVVAQGALGGIPLPAFSATLAYYDAWRSARLPANLTQAQRDYFGSHTYERLDRDGRFHTHWTQGGQAPGA</sequence>
<proteinExistence type="inferred from homology"/>
<dbReference type="Gene3D" id="3.40.50.720">
    <property type="entry name" value="NAD(P)-binding Rossmann-like Domain"/>
    <property type="match status" value="1"/>
</dbReference>
<feature type="binding site" description="in other chain" evidence="14">
    <location>
        <begin position="192"/>
        <end position="193"/>
    </location>
    <ligand>
        <name>substrate</name>
        <note>ligand shared between dimeric partners</note>
    </ligand>
</feature>
<evidence type="ECO:0000256" key="14">
    <source>
        <dbReference type="PIRSR" id="PIRSR000109-2"/>
    </source>
</evidence>
<dbReference type="Gene3D" id="1.20.5.320">
    <property type="entry name" value="6-Phosphogluconate Dehydrogenase, domain 3"/>
    <property type="match status" value="1"/>
</dbReference>
<organism evidence="18 19">
    <name type="scientific">Acidihalobacter prosperus</name>
    <dbReference type="NCBI Taxonomy" id="160660"/>
    <lineage>
        <taxon>Bacteria</taxon>
        <taxon>Pseudomonadati</taxon>
        <taxon>Pseudomonadota</taxon>
        <taxon>Gammaproteobacteria</taxon>
        <taxon>Chromatiales</taxon>
        <taxon>Ectothiorhodospiraceae</taxon>
        <taxon>Acidihalobacter</taxon>
    </lineage>
</organism>
<evidence type="ECO:0000256" key="1">
    <source>
        <dbReference type="ARBA" id="ARBA00002526"/>
    </source>
</evidence>
<dbReference type="InterPro" id="IPR006183">
    <property type="entry name" value="Pgluconate_DH"/>
</dbReference>
<dbReference type="EC" id="1.1.1.44" evidence="5 12"/>
<protein>
    <recommendedName>
        <fullName evidence="6 12">6-phosphogluconate dehydrogenase, decarboxylating</fullName>
        <ecNumber evidence="5 12">1.1.1.44</ecNumber>
    </recommendedName>
</protein>
<feature type="binding site" evidence="14">
    <location>
        <position position="455"/>
    </location>
    <ligand>
        <name>substrate</name>
        <note>ligand shared between dimeric partners</note>
    </ligand>
</feature>
<evidence type="ECO:0000256" key="15">
    <source>
        <dbReference type="PIRSR" id="PIRSR000109-3"/>
    </source>
</evidence>
<evidence type="ECO:0000259" key="17">
    <source>
        <dbReference type="SMART" id="SM01350"/>
    </source>
</evidence>
<dbReference type="PRINTS" id="PR00076">
    <property type="entry name" value="6PGDHDRGNASE"/>
</dbReference>
<feature type="binding site" evidence="15">
    <location>
        <begin position="81"/>
        <end position="83"/>
    </location>
    <ligand>
        <name>NADP(+)</name>
        <dbReference type="ChEBI" id="CHEBI:58349"/>
    </ligand>
</feature>
<dbReference type="Proteomes" id="UP000029273">
    <property type="component" value="Unassembled WGS sequence"/>
</dbReference>
<dbReference type="GO" id="GO:0006098">
    <property type="term" value="P:pentose-phosphate shunt"/>
    <property type="evidence" value="ECO:0007669"/>
    <property type="project" value="UniProtKB-UniPathway"/>
</dbReference>